<organism evidence="4 5">
    <name type="scientific">Ornithinimicrobium humiphilum</name>
    <dbReference type="NCBI Taxonomy" id="125288"/>
    <lineage>
        <taxon>Bacteria</taxon>
        <taxon>Bacillati</taxon>
        <taxon>Actinomycetota</taxon>
        <taxon>Actinomycetes</taxon>
        <taxon>Micrococcales</taxon>
        <taxon>Ornithinimicrobiaceae</taxon>
        <taxon>Ornithinimicrobium</taxon>
    </lineage>
</organism>
<dbReference type="InterPro" id="IPR002560">
    <property type="entry name" value="Transposase_DDE"/>
</dbReference>
<feature type="domain" description="Transposase IS204/IS1001/IS1096/IS1165 DDE" evidence="1">
    <location>
        <begin position="151"/>
        <end position="392"/>
    </location>
</feature>
<dbReference type="EMBL" id="VFPU01000001">
    <property type="protein sequence ID" value="TQM95646.1"/>
    <property type="molecule type" value="Genomic_DNA"/>
</dbReference>
<sequence length="401" mass="44455">MTIESAPALTGCPACGTVAEAHSRRVVRLVDAPCFDTPVVLIWRKRRYRCREHACTTKTFTEQVPDLVRPRGLLTTRAARWAIGQVRSEHASVQGVARQLGVRWRTVWSAIRPILAAAAADETRFGGVSTLGVDEHVWHHVSTKAPQDGGRGPKELTGMVDLTTDENGQVRARLLDLVQGRTRAAYADWLQARGKEFTAGVDVATLDPFQGYKNAIDDELADATAVLDAFHVVALGTKCVDEVRRRVQQDTTGHRGRKGDPLYGIQTILRAGAENLTDKQRTRIERAFAAHAEHEKVDLTWQCAQQLRSAYKHVDKAEGRKIAERIVASFPSCPIPEIARLGRTLRKWKEAFLAYFDTGATNGGTEAINGLIELHRRIARGLTNFENYRLRMLLIGGGLNL</sequence>
<dbReference type="InterPro" id="IPR047951">
    <property type="entry name" value="Transpos_ISL3"/>
</dbReference>
<evidence type="ECO:0000259" key="1">
    <source>
        <dbReference type="Pfam" id="PF01610"/>
    </source>
</evidence>
<dbReference type="PANTHER" id="PTHR33498">
    <property type="entry name" value="TRANSPOSASE FOR INSERTION SEQUENCE ELEMENT IS1557"/>
    <property type="match status" value="1"/>
</dbReference>
<feature type="domain" description="Transposase IS204/IS1001/IS1096/IS1165 helix-turn-helix" evidence="2">
    <location>
        <begin position="62"/>
        <end position="112"/>
    </location>
</feature>
<dbReference type="InterPro" id="IPR032877">
    <property type="entry name" value="Transposase_HTH"/>
</dbReference>
<evidence type="ECO:0000259" key="3">
    <source>
        <dbReference type="Pfam" id="PF14690"/>
    </source>
</evidence>
<dbReference type="AlphaFoldDB" id="A0A543KKQ3"/>
<dbReference type="Proteomes" id="UP000315133">
    <property type="component" value="Unassembled WGS sequence"/>
</dbReference>
<accession>A0A543KKQ3</accession>
<gene>
    <name evidence="4" type="ORF">FB476_0491</name>
</gene>
<dbReference type="PANTHER" id="PTHR33498:SF1">
    <property type="entry name" value="TRANSPOSASE FOR INSERTION SEQUENCE ELEMENT IS1557"/>
    <property type="match status" value="1"/>
</dbReference>
<dbReference type="InterPro" id="IPR029261">
    <property type="entry name" value="Transposase_Znf"/>
</dbReference>
<dbReference type="Pfam" id="PF01610">
    <property type="entry name" value="DDE_Tnp_ISL3"/>
    <property type="match status" value="1"/>
</dbReference>
<evidence type="ECO:0000313" key="5">
    <source>
        <dbReference type="Proteomes" id="UP000315133"/>
    </source>
</evidence>
<comment type="caution">
    <text evidence="4">The sequence shown here is derived from an EMBL/GenBank/DDBJ whole genome shotgun (WGS) entry which is preliminary data.</text>
</comment>
<dbReference type="Pfam" id="PF14690">
    <property type="entry name" value="Zn_ribbon_ISL3"/>
    <property type="match status" value="1"/>
</dbReference>
<keyword evidence="5" id="KW-1185">Reference proteome</keyword>
<feature type="domain" description="Transposase IS204/IS1001/IS1096/IS1165 zinc-finger" evidence="3">
    <location>
        <begin position="11"/>
        <end position="53"/>
    </location>
</feature>
<dbReference type="Pfam" id="PF13542">
    <property type="entry name" value="HTH_Tnp_ISL3"/>
    <property type="match status" value="1"/>
</dbReference>
<evidence type="ECO:0000259" key="2">
    <source>
        <dbReference type="Pfam" id="PF13542"/>
    </source>
</evidence>
<dbReference type="NCBIfam" id="NF033550">
    <property type="entry name" value="transpos_ISL3"/>
    <property type="match status" value="1"/>
</dbReference>
<evidence type="ECO:0000313" key="4">
    <source>
        <dbReference type="EMBL" id="TQM95646.1"/>
    </source>
</evidence>
<name>A0A543KKQ3_9MICO</name>
<proteinExistence type="predicted"/>
<reference evidence="4 5" key="1">
    <citation type="submission" date="2019-06" db="EMBL/GenBank/DDBJ databases">
        <title>Sequencing the genomes of 1000 actinobacteria strains.</title>
        <authorList>
            <person name="Klenk H.-P."/>
        </authorList>
    </citation>
    <scope>NUCLEOTIDE SEQUENCE [LARGE SCALE GENOMIC DNA]</scope>
    <source>
        <strain evidence="4 5">DSM 12362</strain>
    </source>
</reference>
<protein>
    <submittedName>
        <fullName evidence="4">Transposase</fullName>
    </submittedName>
</protein>